<protein>
    <recommendedName>
        <fullName evidence="12">Uracil-DNA glycosylase-like domain-containing protein</fullName>
    </recommendedName>
</protein>
<sequence length="428" mass="49538">PFAGRTGRELDGLYLPIAGIPRREVFVSNASKCPRKNFDNPTKQEAQACSEYHLPSEIRECQPEVIVPMGAVACSLFGDQMQLESQHGIPFQGELYGWQGWVFPTYHPAIGLHEGSWMQVMMDDFQGLKTFLEGFQSWESDQYPSPDYREIRSMRELNATLEDAHSRELLSTCAIDTEATPLSYYGSVTQRWKPYCLSYSFRPGTGYTIYLDNPAVVEEFIRRMWQLDPLWIIHNYLFDKDILDAIGIRVRRFDDTMIRAYNLQRIPKGLKPLAFRLCGMRMQDFDDVVTPHSMDVVLDWVSNAATSLRDIMHNPHGKPTAKHPKGKLLKKPRKLPEYSAEQSRSLSKLDKIIYDWGDCDPWQRWRDWHDHDRRFISEYFGPMPRQSIAHCPRSQVTPYASADADGAIRILPKLKHLARDLRQSVTVY</sequence>
<evidence type="ECO:0000256" key="1">
    <source>
        <dbReference type="ARBA" id="ARBA00022485"/>
    </source>
</evidence>
<keyword evidence="6" id="KW-0411">Iron-sulfur</keyword>
<keyword evidence="4" id="KW-0378">Hydrolase</keyword>
<feature type="compositionally biased region" description="Basic residues" evidence="8">
    <location>
        <begin position="315"/>
        <end position="333"/>
    </location>
</feature>
<dbReference type="Pfam" id="PF01612">
    <property type="entry name" value="DNA_pol_A_exo1"/>
    <property type="match status" value="1"/>
</dbReference>
<dbReference type="GO" id="GO:0003676">
    <property type="term" value="F:nucleic acid binding"/>
    <property type="evidence" value="ECO:0007669"/>
    <property type="project" value="InterPro"/>
</dbReference>
<dbReference type="AlphaFoldDB" id="A0A0F9KFV1"/>
<keyword evidence="7" id="KW-0234">DNA repair</keyword>
<dbReference type="GO" id="GO:0006281">
    <property type="term" value="P:DNA repair"/>
    <property type="evidence" value="ECO:0007669"/>
    <property type="project" value="UniProtKB-KW"/>
</dbReference>
<dbReference type="Pfam" id="PF03167">
    <property type="entry name" value="UDG"/>
    <property type="match status" value="1"/>
</dbReference>
<gene>
    <name evidence="11" type="ORF">LCGC14_1709020</name>
</gene>
<keyword evidence="3" id="KW-0227">DNA damage</keyword>
<dbReference type="GO" id="GO:0097506">
    <property type="term" value="F:deaminated base DNA N-glycosylase activity"/>
    <property type="evidence" value="ECO:0007669"/>
    <property type="project" value="UniProtKB-ARBA"/>
</dbReference>
<evidence type="ECO:0000256" key="4">
    <source>
        <dbReference type="ARBA" id="ARBA00022801"/>
    </source>
</evidence>
<evidence type="ECO:0008006" key="12">
    <source>
        <dbReference type="Google" id="ProtNLM"/>
    </source>
</evidence>
<evidence type="ECO:0000259" key="10">
    <source>
        <dbReference type="Pfam" id="PF03167"/>
    </source>
</evidence>
<dbReference type="Gene3D" id="3.40.470.10">
    <property type="entry name" value="Uracil-DNA glycosylase-like domain"/>
    <property type="match status" value="1"/>
</dbReference>
<name>A0A0F9KFV1_9ZZZZ</name>
<evidence type="ECO:0000256" key="3">
    <source>
        <dbReference type="ARBA" id="ARBA00022763"/>
    </source>
</evidence>
<dbReference type="Gene3D" id="3.30.420.10">
    <property type="entry name" value="Ribonuclease H-like superfamily/Ribonuclease H"/>
    <property type="match status" value="1"/>
</dbReference>
<evidence type="ECO:0000259" key="9">
    <source>
        <dbReference type="Pfam" id="PF01612"/>
    </source>
</evidence>
<dbReference type="SUPFAM" id="SSF53098">
    <property type="entry name" value="Ribonuclease H-like"/>
    <property type="match status" value="1"/>
</dbReference>
<keyword evidence="1" id="KW-0004">4Fe-4S</keyword>
<dbReference type="InterPro" id="IPR051536">
    <property type="entry name" value="UDG_Type-4/5"/>
</dbReference>
<feature type="domain" description="Uracil-DNA glycosylase-like" evidence="10">
    <location>
        <begin position="1"/>
        <end position="109"/>
    </location>
</feature>
<dbReference type="GO" id="GO:0051539">
    <property type="term" value="F:4 iron, 4 sulfur cluster binding"/>
    <property type="evidence" value="ECO:0007669"/>
    <property type="project" value="UniProtKB-KW"/>
</dbReference>
<dbReference type="InterPro" id="IPR002562">
    <property type="entry name" value="3'-5'_exonuclease_dom"/>
</dbReference>
<dbReference type="InterPro" id="IPR036895">
    <property type="entry name" value="Uracil-DNA_glycosylase-like_sf"/>
</dbReference>
<comment type="caution">
    <text evidence="11">The sequence shown here is derived from an EMBL/GenBank/DDBJ whole genome shotgun (WGS) entry which is preliminary data.</text>
</comment>
<dbReference type="EMBL" id="LAZR01015217">
    <property type="protein sequence ID" value="KKM14155.1"/>
    <property type="molecule type" value="Genomic_DNA"/>
</dbReference>
<dbReference type="SUPFAM" id="SSF52141">
    <property type="entry name" value="Uracil-DNA glycosylase-like"/>
    <property type="match status" value="1"/>
</dbReference>
<reference evidence="11" key="1">
    <citation type="journal article" date="2015" name="Nature">
        <title>Complex archaea that bridge the gap between prokaryotes and eukaryotes.</title>
        <authorList>
            <person name="Spang A."/>
            <person name="Saw J.H."/>
            <person name="Jorgensen S.L."/>
            <person name="Zaremba-Niedzwiedzka K."/>
            <person name="Martijn J."/>
            <person name="Lind A.E."/>
            <person name="van Eijk R."/>
            <person name="Schleper C."/>
            <person name="Guy L."/>
            <person name="Ettema T.J."/>
        </authorList>
    </citation>
    <scope>NUCLEOTIDE SEQUENCE</scope>
</reference>
<evidence type="ECO:0000256" key="2">
    <source>
        <dbReference type="ARBA" id="ARBA00022723"/>
    </source>
</evidence>
<dbReference type="PANTHER" id="PTHR33693">
    <property type="entry name" value="TYPE-5 URACIL-DNA GLYCOSYLASE"/>
    <property type="match status" value="1"/>
</dbReference>
<keyword evidence="5" id="KW-0408">Iron</keyword>
<dbReference type="InterPro" id="IPR005122">
    <property type="entry name" value="Uracil-DNA_glycosylase-like"/>
</dbReference>
<evidence type="ECO:0000256" key="8">
    <source>
        <dbReference type="SAM" id="MobiDB-lite"/>
    </source>
</evidence>
<dbReference type="InterPro" id="IPR012337">
    <property type="entry name" value="RNaseH-like_sf"/>
</dbReference>
<accession>A0A0F9KFV1</accession>
<dbReference type="GO" id="GO:0046872">
    <property type="term" value="F:metal ion binding"/>
    <property type="evidence" value="ECO:0007669"/>
    <property type="project" value="UniProtKB-KW"/>
</dbReference>
<dbReference type="GO" id="GO:0008408">
    <property type="term" value="F:3'-5' exonuclease activity"/>
    <property type="evidence" value="ECO:0007669"/>
    <property type="project" value="InterPro"/>
</dbReference>
<evidence type="ECO:0000313" key="11">
    <source>
        <dbReference type="EMBL" id="KKM14155.1"/>
    </source>
</evidence>
<dbReference type="InterPro" id="IPR036397">
    <property type="entry name" value="RNaseH_sf"/>
</dbReference>
<feature type="region of interest" description="Disordered" evidence="8">
    <location>
        <begin position="311"/>
        <end position="334"/>
    </location>
</feature>
<evidence type="ECO:0000256" key="6">
    <source>
        <dbReference type="ARBA" id="ARBA00023014"/>
    </source>
</evidence>
<evidence type="ECO:0000256" key="5">
    <source>
        <dbReference type="ARBA" id="ARBA00023004"/>
    </source>
</evidence>
<keyword evidence="2" id="KW-0479">Metal-binding</keyword>
<dbReference type="PANTHER" id="PTHR33693:SF1">
    <property type="entry name" value="TYPE-4 URACIL-DNA GLYCOSYLASE"/>
    <property type="match status" value="1"/>
</dbReference>
<evidence type="ECO:0000256" key="7">
    <source>
        <dbReference type="ARBA" id="ARBA00023204"/>
    </source>
</evidence>
<feature type="non-terminal residue" evidence="11">
    <location>
        <position position="1"/>
    </location>
</feature>
<proteinExistence type="predicted"/>
<feature type="domain" description="3'-5' exonuclease" evidence="9">
    <location>
        <begin position="159"/>
        <end position="286"/>
    </location>
</feature>
<organism evidence="11">
    <name type="scientific">marine sediment metagenome</name>
    <dbReference type="NCBI Taxonomy" id="412755"/>
    <lineage>
        <taxon>unclassified sequences</taxon>
        <taxon>metagenomes</taxon>
        <taxon>ecological metagenomes</taxon>
    </lineage>
</organism>